<dbReference type="AlphaFoldDB" id="A0A4Y2FHJ8"/>
<name>A0A4Y2FHJ8_ARAVE</name>
<protein>
    <submittedName>
        <fullName evidence="1">Uncharacterized protein</fullName>
    </submittedName>
</protein>
<accession>A0A4Y2FHJ8</accession>
<comment type="caution">
    <text evidence="1">The sequence shown here is derived from an EMBL/GenBank/DDBJ whole genome shotgun (WGS) entry which is preliminary data.</text>
</comment>
<proteinExistence type="predicted"/>
<evidence type="ECO:0000313" key="1">
    <source>
        <dbReference type="EMBL" id="GBM39074.1"/>
    </source>
</evidence>
<reference evidence="1 2" key="1">
    <citation type="journal article" date="2019" name="Sci. Rep.">
        <title>Orb-weaving spider Araneus ventricosus genome elucidates the spidroin gene catalogue.</title>
        <authorList>
            <person name="Kono N."/>
            <person name="Nakamura H."/>
            <person name="Ohtoshi R."/>
            <person name="Moran D.A.P."/>
            <person name="Shinohara A."/>
            <person name="Yoshida Y."/>
            <person name="Fujiwara M."/>
            <person name="Mori M."/>
            <person name="Tomita M."/>
            <person name="Arakawa K."/>
        </authorList>
    </citation>
    <scope>NUCLEOTIDE SEQUENCE [LARGE SCALE GENOMIC DNA]</scope>
</reference>
<sequence>MVKKLLEISRNRWQHQWDSGNTGRNIYKIIPKIRNSPTFWHRDEILFTIGHVALPHLSKPIPSVDQRTNVDAASKEVPLLRHRMPTYQFFSPKETRTDK</sequence>
<dbReference type="EMBL" id="BGPR01000884">
    <property type="protein sequence ID" value="GBM39074.1"/>
    <property type="molecule type" value="Genomic_DNA"/>
</dbReference>
<organism evidence="1 2">
    <name type="scientific">Araneus ventricosus</name>
    <name type="common">Orbweaver spider</name>
    <name type="synonym">Epeira ventricosa</name>
    <dbReference type="NCBI Taxonomy" id="182803"/>
    <lineage>
        <taxon>Eukaryota</taxon>
        <taxon>Metazoa</taxon>
        <taxon>Ecdysozoa</taxon>
        <taxon>Arthropoda</taxon>
        <taxon>Chelicerata</taxon>
        <taxon>Arachnida</taxon>
        <taxon>Araneae</taxon>
        <taxon>Araneomorphae</taxon>
        <taxon>Entelegynae</taxon>
        <taxon>Araneoidea</taxon>
        <taxon>Araneidae</taxon>
        <taxon>Araneus</taxon>
    </lineage>
</organism>
<evidence type="ECO:0000313" key="2">
    <source>
        <dbReference type="Proteomes" id="UP000499080"/>
    </source>
</evidence>
<dbReference type="Proteomes" id="UP000499080">
    <property type="component" value="Unassembled WGS sequence"/>
</dbReference>
<keyword evidence="2" id="KW-1185">Reference proteome</keyword>
<gene>
    <name evidence="1" type="ORF">AVEN_190217_1</name>
</gene>